<dbReference type="PaxDb" id="1123384-AJ81_09410"/>
<dbReference type="PATRIC" id="fig|1123384.7.peg.1894"/>
<evidence type="ECO:0000256" key="1">
    <source>
        <dbReference type="SAM" id="Coils"/>
    </source>
</evidence>
<evidence type="ECO:0000313" key="4">
    <source>
        <dbReference type="EMBL" id="AJC74903.1"/>
    </source>
</evidence>
<feature type="coiled-coil region" evidence="1">
    <location>
        <begin position="110"/>
        <end position="316"/>
    </location>
</feature>
<dbReference type="OrthoDB" id="9764467at2"/>
<dbReference type="Pfam" id="PF13514">
    <property type="entry name" value="AAA_27"/>
    <property type="match status" value="1"/>
</dbReference>
<dbReference type="KEGG" id="phy:AJ81_09410"/>
<dbReference type="RefSeq" id="WP_031502410.1">
    <property type="nucleotide sequence ID" value="NC_022795.1"/>
</dbReference>
<protein>
    <recommendedName>
        <fullName evidence="3">YhaN AAA domain-containing protein</fullName>
    </recommendedName>
</protein>
<evidence type="ECO:0000259" key="3">
    <source>
        <dbReference type="Pfam" id="PF13514"/>
    </source>
</evidence>
<dbReference type="GO" id="GO:0016887">
    <property type="term" value="F:ATP hydrolysis activity"/>
    <property type="evidence" value="ECO:0007669"/>
    <property type="project" value="InterPro"/>
</dbReference>
<feature type="transmembrane region" description="Helical" evidence="2">
    <location>
        <begin position="381"/>
        <end position="400"/>
    </location>
</feature>
<proteinExistence type="predicted"/>
<feature type="coiled-coil region" evidence="1">
    <location>
        <begin position="471"/>
        <end position="565"/>
    </location>
</feature>
<dbReference type="Gene3D" id="3.40.50.300">
    <property type="entry name" value="P-loop containing nucleotide triphosphate hydrolases"/>
    <property type="match status" value="2"/>
</dbReference>
<dbReference type="SUPFAM" id="SSF52540">
    <property type="entry name" value="P-loop containing nucleoside triphosphate hydrolases"/>
    <property type="match status" value="2"/>
</dbReference>
<feature type="coiled-coil region" evidence="1">
    <location>
        <begin position="342"/>
        <end position="377"/>
    </location>
</feature>
<organism evidence="4 5">
    <name type="scientific">Pseudothermotoga hypogea DSM 11164 = NBRC 106472</name>
    <dbReference type="NCBI Taxonomy" id="1123384"/>
    <lineage>
        <taxon>Bacteria</taxon>
        <taxon>Thermotogati</taxon>
        <taxon>Thermotogota</taxon>
        <taxon>Thermotogae</taxon>
        <taxon>Thermotogales</taxon>
        <taxon>Thermotogaceae</taxon>
        <taxon>Pseudothermotoga</taxon>
    </lineage>
</organism>
<dbReference type="AlphaFoldDB" id="A0A0X1KUI1"/>
<dbReference type="PANTHER" id="PTHR41259">
    <property type="entry name" value="DOUBLE-STRAND BREAK REPAIR RAD50 ATPASE, PUTATIVE-RELATED"/>
    <property type="match status" value="1"/>
</dbReference>
<accession>A0A0X1KUI1</accession>
<dbReference type="PANTHER" id="PTHR41259:SF1">
    <property type="entry name" value="DOUBLE-STRAND BREAK REPAIR RAD50 ATPASE, PUTATIVE-RELATED"/>
    <property type="match status" value="1"/>
</dbReference>
<evidence type="ECO:0000313" key="5">
    <source>
        <dbReference type="Proteomes" id="UP000077469"/>
    </source>
</evidence>
<dbReference type="InterPro" id="IPR038734">
    <property type="entry name" value="YhaN_AAA"/>
</dbReference>
<keyword evidence="5" id="KW-1185">Reference proteome</keyword>
<feature type="domain" description="YhaN AAA" evidence="3">
    <location>
        <begin position="1"/>
        <end position="48"/>
    </location>
</feature>
<dbReference type="EMBL" id="CP007141">
    <property type="protein sequence ID" value="AJC74903.1"/>
    <property type="molecule type" value="Genomic_DNA"/>
</dbReference>
<reference evidence="4 5" key="1">
    <citation type="submission" date="2014-01" db="EMBL/GenBank/DDBJ databases">
        <title>Genome sequencing of Thermotog hypogea.</title>
        <authorList>
            <person name="Zhang X."/>
            <person name="Alvare G."/>
            <person name="Fristensky B."/>
            <person name="Chen L."/>
            <person name="Suen T."/>
            <person name="Chen Q."/>
            <person name="Ma K."/>
        </authorList>
    </citation>
    <scope>NUCLEOTIDE SEQUENCE [LARGE SCALE GENOMIC DNA]</scope>
    <source>
        <strain evidence="4 5">DSM 11164</strain>
    </source>
</reference>
<name>A0A0X1KUI1_9THEM</name>
<keyword evidence="2" id="KW-1133">Transmembrane helix</keyword>
<feature type="transmembrane region" description="Helical" evidence="2">
    <location>
        <begin position="406"/>
        <end position="424"/>
    </location>
</feature>
<keyword evidence="2" id="KW-0812">Transmembrane</keyword>
<dbReference type="Proteomes" id="UP000077469">
    <property type="component" value="Chromosome"/>
</dbReference>
<dbReference type="InterPro" id="IPR027417">
    <property type="entry name" value="P-loop_NTPase"/>
</dbReference>
<dbReference type="GO" id="GO:0006302">
    <property type="term" value="P:double-strand break repair"/>
    <property type="evidence" value="ECO:0007669"/>
    <property type="project" value="InterPro"/>
</dbReference>
<keyword evidence="1" id="KW-0175">Coiled coil</keyword>
<sequence>MQIRKLKIEGFGKLKRLEISFNEGLNVIYGPNESGKTTLYNFVRSCLCNLDESELKKYEPWDGEEFGGEISIYRDKEEVVLSSFSAEKPFERSFADSLMFLSDEEDVELRKAEDSLVARMRNNLQRVEEAQLLRLALAKAASYGEKLLSEKRQLELKLKQIENELQEFQRARQESFVRSAEASKLAQKISTLRGEQAKLKAQIERLNQKIEESLKQLGRELERELKELEDRLEQEKKYTIIDEPQRERICHAKEQLDEAIMLFEERSMKLEEVSKLLQETIKEREELLNSLGHRDIETFKLKLKNLRLTYKLLEAKFQQIREFESSYRESWKYFEKFGENFLDELTNEKMRVQDQEEAQLRSKLKVLEENVSKDKRKIGKLRLTAIILLLVAAVSVVLGFSIARWWFAFSAVLGLGALISMLSARSLDKRVSHFEEEMLKCQLELRMIEKKRATTVQKFLESFGVKDATQLRQIYEEYRDWSKEKERFERMKSELQREVEDLLRELRQHGAHEFSDVPTVILRLEEKVSLFDEKTLKIAQLRETIEHLRSELNALDRERQLREIEFERLLHSFGLESYDEAQEAHERYHRVENLTAEKEKLERVKNCLEKLDLECLSKQYAALSNLLGEKTKLESLLKKVDGDLFDLQSQLAELEKHIDDESILQRTVELLRERSLIELLISTLNMKLERLPSFSQFLSSELENLTGSYVKSFANLFVGTFRRFSKLANNVIVDRDLSVKIAVGTDLQRTESVLSRATLDQMVLCYKLALHDVLELSEPLPLIVDNFMIRFDEERLRTVAELLQELSQRRQVVLLTSDRQLVDFLKVQPVAYLS</sequence>
<feature type="coiled-coil region" evidence="1">
    <location>
        <begin position="591"/>
        <end position="657"/>
    </location>
</feature>
<gene>
    <name evidence="4" type="ORF">AJ81_09410</name>
</gene>
<dbReference type="STRING" id="1123384.AJ81_09410"/>
<evidence type="ECO:0000256" key="2">
    <source>
        <dbReference type="SAM" id="Phobius"/>
    </source>
</evidence>
<keyword evidence="2" id="KW-0472">Membrane</keyword>